<reference evidence="7 8" key="1">
    <citation type="submission" date="2023-07" db="EMBL/GenBank/DDBJ databases">
        <title>Novel species of Thermanaerothrix with wide hydrolytic capabilities.</title>
        <authorList>
            <person name="Zayulina K.S."/>
            <person name="Podosokorskaya O.A."/>
            <person name="Elcheninov A.G."/>
        </authorList>
    </citation>
    <scope>NUCLEOTIDE SEQUENCE [LARGE SCALE GENOMIC DNA]</scope>
    <source>
        <strain evidence="7 8">4228-RoL</strain>
    </source>
</reference>
<keyword evidence="5" id="KW-0560">Oxidoreductase</keyword>
<evidence type="ECO:0000256" key="1">
    <source>
        <dbReference type="ARBA" id="ARBA00001917"/>
    </source>
</evidence>
<dbReference type="PANTHER" id="PTHR43673">
    <property type="entry name" value="NAD(P)H NITROREDUCTASE YDGI-RELATED"/>
    <property type="match status" value="1"/>
</dbReference>
<evidence type="ECO:0000256" key="2">
    <source>
        <dbReference type="ARBA" id="ARBA00007118"/>
    </source>
</evidence>
<dbReference type="SUPFAM" id="SSF55469">
    <property type="entry name" value="FMN-dependent nitroreductase-like"/>
    <property type="match status" value="1"/>
</dbReference>
<accession>A0ABU3NPD5</accession>
<evidence type="ECO:0000313" key="7">
    <source>
        <dbReference type="EMBL" id="MDT8898710.1"/>
    </source>
</evidence>
<comment type="caution">
    <text evidence="7">The sequence shown here is derived from an EMBL/GenBank/DDBJ whole genome shotgun (WGS) entry which is preliminary data.</text>
</comment>
<protein>
    <submittedName>
        <fullName evidence="7">Nitroreductase family protein</fullName>
    </submittedName>
</protein>
<proteinExistence type="inferred from homology"/>
<dbReference type="Gene3D" id="3.40.109.10">
    <property type="entry name" value="NADH Oxidase"/>
    <property type="match status" value="1"/>
</dbReference>
<comment type="similarity">
    <text evidence="2">Belongs to the nitroreductase family.</text>
</comment>
<comment type="cofactor">
    <cofactor evidence="1">
        <name>FMN</name>
        <dbReference type="ChEBI" id="CHEBI:58210"/>
    </cofactor>
</comment>
<dbReference type="InterPro" id="IPR000415">
    <property type="entry name" value="Nitroreductase-like"/>
</dbReference>
<feature type="domain" description="Nitroreductase" evidence="6">
    <location>
        <begin position="7"/>
        <end position="56"/>
    </location>
</feature>
<dbReference type="RefSeq" id="WP_315625373.1">
    <property type="nucleotide sequence ID" value="NZ_JAUHMF010000002.1"/>
</dbReference>
<dbReference type="Pfam" id="PF00881">
    <property type="entry name" value="Nitroreductase"/>
    <property type="match status" value="2"/>
</dbReference>
<feature type="domain" description="Nitroreductase" evidence="6">
    <location>
        <begin position="76"/>
        <end position="147"/>
    </location>
</feature>
<evidence type="ECO:0000313" key="8">
    <source>
        <dbReference type="Proteomes" id="UP001254165"/>
    </source>
</evidence>
<evidence type="ECO:0000256" key="4">
    <source>
        <dbReference type="ARBA" id="ARBA00022643"/>
    </source>
</evidence>
<name>A0ABU3NPD5_9CHLR</name>
<evidence type="ECO:0000259" key="6">
    <source>
        <dbReference type="Pfam" id="PF00881"/>
    </source>
</evidence>
<keyword evidence="4" id="KW-0288">FMN</keyword>
<evidence type="ECO:0000256" key="3">
    <source>
        <dbReference type="ARBA" id="ARBA00022630"/>
    </source>
</evidence>
<dbReference type="PANTHER" id="PTHR43673:SF2">
    <property type="entry name" value="NITROREDUCTASE"/>
    <property type="match status" value="1"/>
</dbReference>
<evidence type="ECO:0000256" key="5">
    <source>
        <dbReference type="ARBA" id="ARBA00023002"/>
    </source>
</evidence>
<keyword evidence="8" id="KW-1185">Reference proteome</keyword>
<dbReference type="InterPro" id="IPR029479">
    <property type="entry name" value="Nitroreductase"/>
</dbReference>
<sequence length="173" mass="18492">MNTLEAIHYRRSIRAFTPDPISDDDLITLIQAGAAAPSAGNAQRWVFIAVRNPKRLLAVQSLAPGIISKPAAVIVLCADFRQDDGSREAIREAIGYDLGAALQNILLAATELGLGGCPVGSFNAQGLAHLLNLPAGIEPKLLIAIGKPKFIPQKPPKKPLEDIFFEETYQVGS</sequence>
<dbReference type="Proteomes" id="UP001254165">
    <property type="component" value="Unassembled WGS sequence"/>
</dbReference>
<gene>
    <name evidence="7" type="ORF">QYE77_10555</name>
</gene>
<organism evidence="7 8">
    <name type="scientific">Thermanaerothrix solaris</name>
    <dbReference type="NCBI Taxonomy" id="3058434"/>
    <lineage>
        <taxon>Bacteria</taxon>
        <taxon>Bacillati</taxon>
        <taxon>Chloroflexota</taxon>
        <taxon>Anaerolineae</taxon>
        <taxon>Anaerolineales</taxon>
        <taxon>Anaerolineaceae</taxon>
        <taxon>Thermanaerothrix</taxon>
    </lineage>
</organism>
<dbReference type="EMBL" id="JAUHMF010000002">
    <property type="protein sequence ID" value="MDT8898710.1"/>
    <property type="molecule type" value="Genomic_DNA"/>
</dbReference>
<keyword evidence="3" id="KW-0285">Flavoprotein</keyword>